<dbReference type="PANTHER" id="PTHR22953">
    <property type="entry name" value="ACID PHOSPHATASE RELATED"/>
    <property type="match status" value="1"/>
</dbReference>
<organism evidence="4 5">
    <name type="scientific">Uliginosibacterium aquaticum</name>
    <dbReference type="NCBI Taxonomy" id="2731212"/>
    <lineage>
        <taxon>Bacteria</taxon>
        <taxon>Pseudomonadati</taxon>
        <taxon>Pseudomonadota</taxon>
        <taxon>Betaproteobacteria</taxon>
        <taxon>Rhodocyclales</taxon>
        <taxon>Zoogloeaceae</taxon>
        <taxon>Uliginosibacterium</taxon>
    </lineage>
</organism>
<proteinExistence type="predicted"/>
<evidence type="ECO:0000313" key="5">
    <source>
        <dbReference type="Proteomes" id="UP000778523"/>
    </source>
</evidence>
<protein>
    <submittedName>
        <fullName evidence="4">Metallophosphoesterase</fullName>
    </submittedName>
</protein>
<evidence type="ECO:0000256" key="1">
    <source>
        <dbReference type="ARBA" id="ARBA00022729"/>
    </source>
</evidence>
<dbReference type="SUPFAM" id="SSF56300">
    <property type="entry name" value="Metallo-dependent phosphatases"/>
    <property type="match status" value="1"/>
</dbReference>
<evidence type="ECO:0000259" key="3">
    <source>
        <dbReference type="Pfam" id="PF00149"/>
    </source>
</evidence>
<keyword evidence="1 2" id="KW-0732">Signal</keyword>
<comment type="caution">
    <text evidence="4">The sequence shown here is derived from an EMBL/GenBank/DDBJ whole genome shotgun (WGS) entry which is preliminary data.</text>
</comment>
<feature type="signal peptide" evidence="2">
    <location>
        <begin position="1"/>
        <end position="18"/>
    </location>
</feature>
<name>A0ABX2IHN1_9RHOO</name>
<accession>A0ABX2IHN1</accession>
<reference evidence="4 5" key="1">
    <citation type="submission" date="2020-06" db="EMBL/GenBank/DDBJ databases">
        <title>Draft genome of Uliginosibacterium sp. IMCC34675.</title>
        <authorList>
            <person name="Song J."/>
        </authorList>
    </citation>
    <scope>NUCLEOTIDE SEQUENCE [LARGE SCALE GENOMIC DNA]</scope>
    <source>
        <strain evidence="4 5">IMCC34675</strain>
    </source>
</reference>
<dbReference type="Pfam" id="PF00149">
    <property type="entry name" value="Metallophos"/>
    <property type="match status" value="1"/>
</dbReference>
<dbReference type="InterPro" id="IPR039331">
    <property type="entry name" value="PAPs-like"/>
</dbReference>
<dbReference type="Proteomes" id="UP000778523">
    <property type="component" value="Unassembled WGS sequence"/>
</dbReference>
<dbReference type="Gene3D" id="3.60.21.10">
    <property type="match status" value="1"/>
</dbReference>
<feature type="chain" id="PRO_5045657857" evidence="2">
    <location>
        <begin position="19"/>
        <end position="288"/>
    </location>
</feature>
<dbReference type="RefSeq" id="WP_170022601.1">
    <property type="nucleotide sequence ID" value="NZ_JABCSC020000003.1"/>
</dbReference>
<evidence type="ECO:0000313" key="4">
    <source>
        <dbReference type="EMBL" id="NSL56298.1"/>
    </source>
</evidence>
<feature type="domain" description="Calcineurin-like phosphoesterase" evidence="3">
    <location>
        <begin position="22"/>
        <end position="204"/>
    </location>
</feature>
<dbReference type="InterPro" id="IPR004843">
    <property type="entry name" value="Calcineurin-like_PHP"/>
</dbReference>
<keyword evidence="5" id="KW-1185">Reference proteome</keyword>
<sequence length="288" mass="31320">MRPLCLLIALLLPLTSVAAEVPLIVVGDIAQCDNKPAAESAAARTAALAARIPGAWVALTGDLTYPLGTAQEYADCFEPTWGRFRRRSLPAPGNHDYGTGKADAYFDYFGRIAGPQRRGYYSRKLGGWHIVSLNSELKDEEARSQLDWLRQDLAANRSRCLLALWHRPVFSSGPHGNDASMLAALPLLEAAGADLVLSGHDHHYERFARLDTKGRPVSRGGIRHFVVGTGGAGLYPEGTQQAGSEARIYGQHGVLLLRLKPASYRWAFMSVGDQAPLDAGMDNCRAKR</sequence>
<dbReference type="InterPro" id="IPR029052">
    <property type="entry name" value="Metallo-depent_PP-like"/>
</dbReference>
<gene>
    <name evidence="4" type="ORF">HJ583_014770</name>
</gene>
<evidence type="ECO:0000256" key="2">
    <source>
        <dbReference type="SAM" id="SignalP"/>
    </source>
</evidence>
<dbReference type="PANTHER" id="PTHR22953:SF153">
    <property type="entry name" value="PURPLE ACID PHOSPHATASE"/>
    <property type="match status" value="1"/>
</dbReference>
<dbReference type="EMBL" id="JABCSC020000003">
    <property type="protein sequence ID" value="NSL56298.1"/>
    <property type="molecule type" value="Genomic_DNA"/>
</dbReference>